<keyword evidence="3" id="KW-1185">Reference proteome</keyword>
<protein>
    <submittedName>
        <fullName evidence="2">Uncharacterized protein</fullName>
    </submittedName>
</protein>
<dbReference type="EMBL" id="CP068047">
    <property type="protein sequence ID" value="QQR36264.1"/>
    <property type="molecule type" value="Genomic_DNA"/>
</dbReference>
<name>A0ABX7BZ24_9HYPH</name>
<accession>A0ABX7BZ24</accession>
<evidence type="ECO:0000313" key="3">
    <source>
        <dbReference type="Proteomes" id="UP000595460"/>
    </source>
</evidence>
<sequence length="64" mass="6726">MADQTDRRQAIAAAIAAELERQAQSGAARVDVEALANAVEETLDPPPPAAEGKRPDELNATNDD</sequence>
<reference evidence="2 3" key="1">
    <citation type="submission" date="2021-01" db="EMBL/GenBank/DDBJ databases">
        <title>Genome seq and assembly of Devosia sp. G19.</title>
        <authorList>
            <person name="Chhetri G."/>
        </authorList>
    </citation>
    <scope>NUCLEOTIDE SEQUENCE [LARGE SCALE GENOMIC DNA]</scope>
    <source>
        <strain evidence="2 3">G19</strain>
    </source>
</reference>
<organism evidence="2 3">
    <name type="scientific">Devosia oryziradicis</name>
    <dbReference type="NCBI Taxonomy" id="2801335"/>
    <lineage>
        <taxon>Bacteria</taxon>
        <taxon>Pseudomonadati</taxon>
        <taxon>Pseudomonadota</taxon>
        <taxon>Alphaproteobacteria</taxon>
        <taxon>Hyphomicrobiales</taxon>
        <taxon>Devosiaceae</taxon>
        <taxon>Devosia</taxon>
    </lineage>
</organism>
<proteinExistence type="predicted"/>
<dbReference type="Proteomes" id="UP000595460">
    <property type="component" value="Chromosome"/>
</dbReference>
<gene>
    <name evidence="2" type="ORF">JI749_01085</name>
</gene>
<evidence type="ECO:0000256" key="1">
    <source>
        <dbReference type="SAM" id="MobiDB-lite"/>
    </source>
</evidence>
<evidence type="ECO:0000313" key="2">
    <source>
        <dbReference type="EMBL" id="QQR36264.1"/>
    </source>
</evidence>
<feature type="region of interest" description="Disordered" evidence="1">
    <location>
        <begin position="38"/>
        <end position="64"/>
    </location>
</feature>
<dbReference type="RefSeq" id="WP_201657544.1">
    <property type="nucleotide sequence ID" value="NZ_CP068047.1"/>
</dbReference>